<evidence type="ECO:0000256" key="3">
    <source>
        <dbReference type="ARBA" id="ARBA00023125"/>
    </source>
</evidence>
<feature type="region of interest" description="Disordered" evidence="6">
    <location>
        <begin position="1"/>
        <end position="32"/>
    </location>
</feature>
<dbReference type="GO" id="GO:0008270">
    <property type="term" value="F:zinc ion binding"/>
    <property type="evidence" value="ECO:0007669"/>
    <property type="project" value="InterPro"/>
</dbReference>
<evidence type="ECO:0000313" key="8">
    <source>
        <dbReference type="EMBL" id="RMZ43583.1"/>
    </source>
</evidence>
<dbReference type="InterPro" id="IPR052073">
    <property type="entry name" value="Amide_Lactam_Regulators"/>
</dbReference>
<accession>A0AB74CAC1</accession>
<protein>
    <recommendedName>
        <fullName evidence="7">Xylanolytic transcriptional activator regulatory domain-containing protein</fullName>
    </recommendedName>
</protein>
<dbReference type="AlphaFoldDB" id="A0AB74CAC1"/>
<dbReference type="PANTHER" id="PTHR47171">
    <property type="entry name" value="FARA-RELATED"/>
    <property type="match status" value="1"/>
</dbReference>
<keyword evidence="5" id="KW-0539">Nucleus</keyword>
<dbReference type="SMART" id="SM00906">
    <property type="entry name" value="Fungal_trans"/>
    <property type="match status" value="1"/>
</dbReference>
<evidence type="ECO:0000256" key="2">
    <source>
        <dbReference type="ARBA" id="ARBA00023015"/>
    </source>
</evidence>
<gene>
    <name evidence="8" type="ORF">CA14_009001</name>
</gene>
<feature type="compositionally biased region" description="Basic and acidic residues" evidence="6">
    <location>
        <begin position="1"/>
        <end position="13"/>
    </location>
</feature>
<keyword evidence="3" id="KW-0238">DNA-binding</keyword>
<dbReference type="GO" id="GO:0003677">
    <property type="term" value="F:DNA binding"/>
    <property type="evidence" value="ECO:0007669"/>
    <property type="project" value="UniProtKB-KW"/>
</dbReference>
<proteinExistence type="predicted"/>
<reference evidence="8 9" key="1">
    <citation type="submission" date="2018-07" db="EMBL/GenBank/DDBJ databases">
        <title>Identification of spontaneous genetic mutation associated with occurrence of a yellow conidial color mutant of Aspergillus flavus.</title>
        <authorList>
            <person name="Chang P.-K."/>
            <person name="Mack B.M."/>
            <person name="Scharfenstein L."/>
            <person name="Gilbert M.K."/>
        </authorList>
    </citation>
    <scope>NUCLEOTIDE SEQUENCE [LARGE SCALE GENOMIC DNA]</scope>
    <source>
        <strain evidence="8 9">CA14</strain>
    </source>
</reference>
<dbReference type="Proteomes" id="UP000275480">
    <property type="component" value="Unassembled WGS sequence"/>
</dbReference>
<dbReference type="Pfam" id="PF04082">
    <property type="entry name" value="Fungal_trans"/>
    <property type="match status" value="1"/>
</dbReference>
<keyword evidence="4" id="KW-0804">Transcription</keyword>
<keyword evidence="2" id="KW-0805">Transcription regulation</keyword>
<evidence type="ECO:0000256" key="5">
    <source>
        <dbReference type="ARBA" id="ARBA00023242"/>
    </source>
</evidence>
<evidence type="ECO:0000256" key="1">
    <source>
        <dbReference type="ARBA" id="ARBA00022833"/>
    </source>
</evidence>
<organism evidence="8 9">
    <name type="scientific">Aspergillus flavus</name>
    <dbReference type="NCBI Taxonomy" id="5059"/>
    <lineage>
        <taxon>Eukaryota</taxon>
        <taxon>Fungi</taxon>
        <taxon>Dikarya</taxon>
        <taxon>Ascomycota</taxon>
        <taxon>Pezizomycotina</taxon>
        <taxon>Eurotiomycetes</taxon>
        <taxon>Eurotiomycetidae</taxon>
        <taxon>Eurotiales</taxon>
        <taxon>Aspergillaceae</taxon>
        <taxon>Aspergillus</taxon>
        <taxon>Aspergillus subgen. Circumdati</taxon>
    </lineage>
</organism>
<feature type="domain" description="Xylanolytic transcriptional activator regulatory" evidence="7">
    <location>
        <begin position="316"/>
        <end position="388"/>
    </location>
</feature>
<sequence length="726" mass="79644">MAEPRKSPEHDASSTKNSPAAHRARIASVLALPPTSDSLRADRVKERQVRISDIARSLALLWAKFAARYPRKRRSRNQHALCAADQTAGDAVVTDPACSTTDSALQRGRQKAKHPLAQCAGPSQPKFAKPAQPSRISQNVHTPHLLPPLHLTYTIEILDEPSGGSTEPLKVHYAIPASIAAQTSSAPGHCAAEPVALSDAVATPSCHIARPLIRAFFELVHPAFPVLDRRDFARLYAQGQVSPLVLQAVFMVGFTVCSESLVHEAGYSNRERARKTHYLRAKALYDADHEKNPLSVVAAVLLLGFWWSGPEDQKDYCYWVGCATILAQSFGMHRSSSQSGMSQSVRSLRKRIWWSIYVRDRHTAAAFGRPCRIRDDDCDIEPLTEDDFMFDSDYDQSVVPSQESFHISYAIEMSKLAILLGDILIAEFSPGHTAKGNSDPEALAHRLKQWEGQIPSDLRRTQLDASIGAPFWANMLYTSYYNCHVLLFRAKPLGGLSPAEADMDIRARIAADSITRIAEDLLAARTIKYAQVLLVPALFGALSVHTMTLCREDCIRQKLAENKSRQCLLALCELSESWPVKIWFAKAFANLMSRLTGIKVGSIVSVPSGIVDDAGSMGFSEEPVSLPRRRSPAGATSWDLIASDFLPSSEPSMRSPRFQGSPLTEFLVSGYTSSPADQLLDGLLPFGRIDSTFTPDMALCNSFEPTLPAFDGASTEEGNSQGIWTG</sequence>
<evidence type="ECO:0000256" key="6">
    <source>
        <dbReference type="SAM" id="MobiDB-lite"/>
    </source>
</evidence>
<comment type="caution">
    <text evidence="8">The sequence shown here is derived from an EMBL/GenBank/DDBJ whole genome shotgun (WGS) entry which is preliminary data.</text>
</comment>
<dbReference type="EMBL" id="QQZZ01000092">
    <property type="protein sequence ID" value="RMZ43583.1"/>
    <property type="molecule type" value="Genomic_DNA"/>
</dbReference>
<dbReference type="CDD" id="cd12148">
    <property type="entry name" value="fungal_TF_MHR"/>
    <property type="match status" value="1"/>
</dbReference>
<evidence type="ECO:0000313" key="9">
    <source>
        <dbReference type="Proteomes" id="UP000275480"/>
    </source>
</evidence>
<evidence type="ECO:0000256" key="4">
    <source>
        <dbReference type="ARBA" id="ARBA00023163"/>
    </source>
</evidence>
<dbReference type="InterPro" id="IPR007219">
    <property type="entry name" value="XnlR_reg_dom"/>
</dbReference>
<dbReference type="GO" id="GO:0006351">
    <property type="term" value="P:DNA-templated transcription"/>
    <property type="evidence" value="ECO:0007669"/>
    <property type="project" value="InterPro"/>
</dbReference>
<name>A0AB74CAC1_ASPFL</name>
<evidence type="ECO:0000259" key="7">
    <source>
        <dbReference type="SMART" id="SM00906"/>
    </source>
</evidence>
<keyword evidence="1" id="KW-0862">Zinc</keyword>
<dbReference type="PANTHER" id="PTHR47171:SF1">
    <property type="entry name" value="ZN(II)2CYS6 TRANSCRIPTION FACTOR (EUROFUNG)"/>
    <property type="match status" value="1"/>
</dbReference>